<sequence>MLALDETSPMLAPVQMQAINRRTAVDSVPVTRVGGGRRRGAGREGIPFAYCKYRIVSGRLTVHYPRQGLFEFDVQMLYLIEL</sequence>
<evidence type="ECO:0000313" key="2">
    <source>
        <dbReference type="Proteomes" id="UP000299102"/>
    </source>
</evidence>
<keyword evidence="2" id="KW-1185">Reference proteome</keyword>
<gene>
    <name evidence="1" type="ORF">EVAR_68893_1</name>
</gene>
<name>A0A4C1ZV24_EUMVA</name>
<dbReference type="Proteomes" id="UP000299102">
    <property type="component" value="Unassembled WGS sequence"/>
</dbReference>
<accession>A0A4C1ZV24</accession>
<dbReference type="EMBL" id="BGZK01002216">
    <property type="protein sequence ID" value="GBP91850.1"/>
    <property type="molecule type" value="Genomic_DNA"/>
</dbReference>
<reference evidence="1 2" key="1">
    <citation type="journal article" date="2019" name="Commun. Biol.">
        <title>The bagworm genome reveals a unique fibroin gene that provides high tensile strength.</title>
        <authorList>
            <person name="Kono N."/>
            <person name="Nakamura H."/>
            <person name="Ohtoshi R."/>
            <person name="Tomita M."/>
            <person name="Numata K."/>
            <person name="Arakawa K."/>
        </authorList>
    </citation>
    <scope>NUCLEOTIDE SEQUENCE [LARGE SCALE GENOMIC DNA]</scope>
</reference>
<evidence type="ECO:0000313" key="1">
    <source>
        <dbReference type="EMBL" id="GBP91850.1"/>
    </source>
</evidence>
<protein>
    <submittedName>
        <fullName evidence="1">Uncharacterized protein</fullName>
    </submittedName>
</protein>
<dbReference type="AlphaFoldDB" id="A0A4C1ZV24"/>
<comment type="caution">
    <text evidence="1">The sequence shown here is derived from an EMBL/GenBank/DDBJ whole genome shotgun (WGS) entry which is preliminary data.</text>
</comment>
<proteinExistence type="predicted"/>
<organism evidence="1 2">
    <name type="scientific">Eumeta variegata</name>
    <name type="common">Bagworm moth</name>
    <name type="synonym">Eumeta japonica</name>
    <dbReference type="NCBI Taxonomy" id="151549"/>
    <lineage>
        <taxon>Eukaryota</taxon>
        <taxon>Metazoa</taxon>
        <taxon>Ecdysozoa</taxon>
        <taxon>Arthropoda</taxon>
        <taxon>Hexapoda</taxon>
        <taxon>Insecta</taxon>
        <taxon>Pterygota</taxon>
        <taxon>Neoptera</taxon>
        <taxon>Endopterygota</taxon>
        <taxon>Lepidoptera</taxon>
        <taxon>Glossata</taxon>
        <taxon>Ditrysia</taxon>
        <taxon>Tineoidea</taxon>
        <taxon>Psychidae</taxon>
        <taxon>Oiketicinae</taxon>
        <taxon>Eumeta</taxon>
    </lineage>
</organism>